<feature type="region of interest" description="Disordered" evidence="1">
    <location>
        <begin position="1"/>
        <end position="30"/>
    </location>
</feature>
<gene>
    <name evidence="3" type="ORF">K489DRAFT_270505</name>
</gene>
<sequence>MCEDVCSRPKSPKTPVKEISRSSASASSSASSMIFSYIHRPISLPAKADTFSMRSARRMWSDGRRPGLIRTKDQTRPNKSTRDPKKRKMDLYVKRRRDGRCAIELGDKDNRILVSTVVQDGEMREETGGDALSLRRERESEDMETGDRRNRERKIGKKENQLGEEVS</sequence>
<dbReference type="RefSeq" id="XP_033458299.1">
    <property type="nucleotide sequence ID" value="XM_033600117.1"/>
</dbReference>
<proteinExistence type="predicted"/>
<reference evidence="3" key="1">
    <citation type="submission" date="2020-01" db="EMBL/GenBank/DDBJ databases">
        <authorList>
            <consortium name="DOE Joint Genome Institute"/>
            <person name="Haridas S."/>
            <person name="Albert R."/>
            <person name="Binder M."/>
            <person name="Bloem J."/>
            <person name="Labutti K."/>
            <person name="Salamov A."/>
            <person name="Andreopoulos B."/>
            <person name="Baker S.E."/>
            <person name="Barry K."/>
            <person name="Bills G."/>
            <person name="Bluhm B.H."/>
            <person name="Cannon C."/>
            <person name="Castanera R."/>
            <person name="Culley D.E."/>
            <person name="Daum C."/>
            <person name="Ezra D."/>
            <person name="Gonzalez J.B."/>
            <person name="Henrissat B."/>
            <person name="Kuo A."/>
            <person name="Liang C."/>
            <person name="Lipzen A."/>
            <person name="Lutzoni F."/>
            <person name="Magnuson J."/>
            <person name="Mondo S."/>
            <person name="Nolan M."/>
            <person name="Ohm R."/>
            <person name="Pangilinan J."/>
            <person name="Park H.-J."/>
            <person name="Ramirez L."/>
            <person name="Alfaro M."/>
            <person name="Sun H."/>
            <person name="Tritt A."/>
            <person name="Yoshinaga Y."/>
            <person name="Zwiers L.-H."/>
            <person name="Turgeon B.G."/>
            <person name="Goodwin S.B."/>
            <person name="Spatafora J.W."/>
            <person name="Crous P.W."/>
            <person name="Grigoriev I.V."/>
        </authorList>
    </citation>
    <scope>NUCLEOTIDE SEQUENCE</scope>
    <source>
        <strain evidence="3">CBS 342.82</strain>
    </source>
</reference>
<feature type="compositionally biased region" description="Low complexity" evidence="1">
    <location>
        <begin position="21"/>
        <end position="30"/>
    </location>
</feature>
<dbReference type="AlphaFoldDB" id="A0A6J3M007"/>
<reference evidence="3" key="2">
    <citation type="submission" date="2020-04" db="EMBL/GenBank/DDBJ databases">
        <authorList>
            <consortium name="NCBI Genome Project"/>
        </authorList>
    </citation>
    <scope>NUCLEOTIDE SEQUENCE</scope>
    <source>
        <strain evidence="3">CBS 342.82</strain>
    </source>
</reference>
<accession>A0A6J3M007</accession>
<reference evidence="3" key="3">
    <citation type="submission" date="2025-08" db="UniProtKB">
        <authorList>
            <consortium name="RefSeq"/>
        </authorList>
    </citation>
    <scope>IDENTIFICATION</scope>
    <source>
        <strain evidence="3">CBS 342.82</strain>
    </source>
</reference>
<keyword evidence="2" id="KW-1185">Reference proteome</keyword>
<feature type="region of interest" description="Disordered" evidence="1">
    <location>
        <begin position="119"/>
        <end position="167"/>
    </location>
</feature>
<evidence type="ECO:0000256" key="1">
    <source>
        <dbReference type="SAM" id="MobiDB-lite"/>
    </source>
</evidence>
<name>A0A6J3M007_9PEZI</name>
<dbReference type="GeneID" id="54357917"/>
<evidence type="ECO:0000313" key="2">
    <source>
        <dbReference type="Proteomes" id="UP000504637"/>
    </source>
</evidence>
<evidence type="ECO:0000313" key="3">
    <source>
        <dbReference type="RefSeq" id="XP_033458299.1"/>
    </source>
</evidence>
<organism evidence="3">
    <name type="scientific">Dissoconium aciculare CBS 342.82</name>
    <dbReference type="NCBI Taxonomy" id="1314786"/>
    <lineage>
        <taxon>Eukaryota</taxon>
        <taxon>Fungi</taxon>
        <taxon>Dikarya</taxon>
        <taxon>Ascomycota</taxon>
        <taxon>Pezizomycotina</taxon>
        <taxon>Dothideomycetes</taxon>
        <taxon>Dothideomycetidae</taxon>
        <taxon>Mycosphaerellales</taxon>
        <taxon>Dissoconiaceae</taxon>
        <taxon>Dissoconium</taxon>
    </lineage>
</organism>
<protein>
    <submittedName>
        <fullName evidence="3">Uncharacterized protein</fullName>
    </submittedName>
</protein>
<feature type="region of interest" description="Disordered" evidence="1">
    <location>
        <begin position="62"/>
        <end position="89"/>
    </location>
</feature>
<feature type="compositionally biased region" description="Basic and acidic residues" evidence="1">
    <location>
        <begin position="121"/>
        <end position="150"/>
    </location>
</feature>
<dbReference type="Proteomes" id="UP000504637">
    <property type="component" value="Unplaced"/>
</dbReference>